<dbReference type="Proteomes" id="UP000005038">
    <property type="component" value="Unassembled WGS sequence"/>
</dbReference>
<evidence type="ECO:0000313" key="3">
    <source>
        <dbReference type="Proteomes" id="UP000005038"/>
    </source>
</evidence>
<evidence type="ECO:0008006" key="4">
    <source>
        <dbReference type="Google" id="ProtNLM"/>
    </source>
</evidence>
<comment type="caution">
    <text evidence="2">The sequence shown here is derived from an EMBL/GenBank/DDBJ whole genome shotgun (WGS) entry which is preliminary data.</text>
</comment>
<dbReference type="EMBL" id="BAFB01000005">
    <property type="protein sequence ID" value="GAB32334.1"/>
    <property type="molecule type" value="Genomic_DNA"/>
</dbReference>
<evidence type="ECO:0000313" key="2">
    <source>
        <dbReference type="EMBL" id="GAB32334.1"/>
    </source>
</evidence>
<feature type="transmembrane region" description="Helical" evidence="1">
    <location>
        <begin position="154"/>
        <end position="178"/>
    </location>
</feature>
<reference evidence="2" key="1">
    <citation type="submission" date="2012-02" db="EMBL/GenBank/DDBJ databases">
        <title>Whole genome shotgun sequence of Gordonia otitidis NBRC 100426.</title>
        <authorList>
            <person name="Yoshida I."/>
            <person name="Hosoyama A."/>
            <person name="Tsuchikane K."/>
            <person name="Katsumata H."/>
            <person name="Yamazaki S."/>
            <person name="Fujita N."/>
        </authorList>
    </citation>
    <scope>NUCLEOTIDE SEQUENCE [LARGE SCALE GENOMIC DNA]</scope>
    <source>
        <strain evidence="2">NBRC 100426</strain>
    </source>
</reference>
<keyword evidence="1" id="KW-0472">Membrane</keyword>
<dbReference type="InterPro" id="IPR049713">
    <property type="entry name" value="Pr6Pr-like"/>
</dbReference>
<keyword evidence="1" id="KW-0812">Transmembrane</keyword>
<feature type="transmembrane region" description="Helical" evidence="1">
    <location>
        <begin position="27"/>
        <end position="49"/>
    </location>
</feature>
<name>H5TFS6_GORO1</name>
<proteinExistence type="predicted"/>
<feature type="transmembrane region" description="Helical" evidence="1">
    <location>
        <begin position="115"/>
        <end position="134"/>
    </location>
</feature>
<feature type="transmembrane region" description="Helical" evidence="1">
    <location>
        <begin position="61"/>
        <end position="80"/>
    </location>
</feature>
<dbReference type="NCBIfam" id="NF038065">
    <property type="entry name" value="Pr6Pr"/>
    <property type="match status" value="1"/>
</dbReference>
<dbReference type="AlphaFoldDB" id="H5TFS6"/>
<sequence length="195" mass="21497">MFAAIGAAAIVYVPVTASDGFDFANYFSYFTILSNIGAVIVLVVGALFAPAAAWWQWCRGAVTTAMLITAIVYALLLAGIDVNLNDEWTNTVLHRLMPLVLLIDWAVFRPRALPVGSWLTWLLLPLLYGVYTLSRGPFVDWYPYPFIDPREQGYLSMTIAVIVVVVGMAAMSAGVYWLGTRGSGHRDNQTSYPRP</sequence>
<dbReference type="RefSeq" id="WP_007236609.1">
    <property type="nucleotide sequence ID" value="NZ_BAFB01000005.1"/>
</dbReference>
<keyword evidence="1" id="KW-1133">Transmembrane helix</keyword>
<protein>
    <recommendedName>
        <fullName evidence="4">Integral membrane protein</fullName>
    </recommendedName>
</protein>
<accession>H5TFS6</accession>
<feature type="transmembrane region" description="Helical" evidence="1">
    <location>
        <begin position="92"/>
        <end position="108"/>
    </location>
</feature>
<gene>
    <name evidence="2" type="ORF">GOOTI_005_00120</name>
</gene>
<dbReference type="STRING" id="1108044.GOOTI_005_00120"/>
<keyword evidence="3" id="KW-1185">Reference proteome</keyword>
<evidence type="ECO:0000256" key="1">
    <source>
        <dbReference type="SAM" id="Phobius"/>
    </source>
</evidence>
<organism evidence="2 3">
    <name type="scientific">Gordonia otitidis (strain DSM 44809 / CCUG 52243 / JCM 12355 / NBRC 100426 / IFM 10032)</name>
    <dbReference type="NCBI Taxonomy" id="1108044"/>
    <lineage>
        <taxon>Bacteria</taxon>
        <taxon>Bacillati</taxon>
        <taxon>Actinomycetota</taxon>
        <taxon>Actinomycetes</taxon>
        <taxon>Mycobacteriales</taxon>
        <taxon>Gordoniaceae</taxon>
        <taxon>Gordonia</taxon>
    </lineage>
</organism>